<organism evidence="3 4">
    <name type="scientific">Amycolatopsis albispora</name>
    <dbReference type="NCBI Taxonomy" id="1804986"/>
    <lineage>
        <taxon>Bacteria</taxon>
        <taxon>Bacillati</taxon>
        <taxon>Actinomycetota</taxon>
        <taxon>Actinomycetes</taxon>
        <taxon>Pseudonocardiales</taxon>
        <taxon>Pseudonocardiaceae</taxon>
        <taxon>Amycolatopsis</taxon>
    </lineage>
</organism>
<evidence type="ECO:0000256" key="1">
    <source>
        <dbReference type="SAM" id="MobiDB-lite"/>
    </source>
</evidence>
<dbReference type="Proteomes" id="UP000250434">
    <property type="component" value="Chromosome"/>
</dbReference>
<sequence length="118" mass="12601">MRTLNKNGVHLEQCGGCRGIFLDAGELEQIVAAEGSYYGHGAPPAYAPGGHAPRYGDSPKPFRHGHGDSPRPYGGHGGHGYSDSPRGYRGGHGYGDSPRAYGGHGHKRRKGFLENLFD</sequence>
<feature type="domain" description="Transcription factor zinc-finger" evidence="2">
    <location>
        <begin position="1"/>
        <end position="32"/>
    </location>
</feature>
<keyword evidence="4" id="KW-1185">Reference proteome</keyword>
<gene>
    <name evidence="3" type="ORF">A4R43_32665</name>
</gene>
<proteinExistence type="predicted"/>
<feature type="region of interest" description="Disordered" evidence="1">
    <location>
        <begin position="42"/>
        <end position="118"/>
    </location>
</feature>
<evidence type="ECO:0000313" key="3">
    <source>
        <dbReference type="EMBL" id="AXB46611.1"/>
    </source>
</evidence>
<accession>A0A344LEY7</accession>
<reference evidence="3 4" key="1">
    <citation type="submission" date="2016-04" db="EMBL/GenBank/DDBJ databases">
        <title>Complete genome sequence and analysis of deep-sea sediment isolate, Amycolatopsis sp. WP1.</title>
        <authorList>
            <person name="Wang H."/>
            <person name="Chen S."/>
            <person name="Wu Q."/>
        </authorList>
    </citation>
    <scope>NUCLEOTIDE SEQUENCE [LARGE SCALE GENOMIC DNA]</scope>
    <source>
        <strain evidence="3 4">WP1</strain>
    </source>
</reference>
<feature type="compositionally biased region" description="Low complexity" evidence="1">
    <location>
        <begin position="42"/>
        <end position="56"/>
    </location>
</feature>
<protein>
    <submittedName>
        <fullName evidence="3">Transcriptional regulator</fullName>
    </submittedName>
</protein>
<dbReference type="AlphaFoldDB" id="A0A344LEY7"/>
<evidence type="ECO:0000259" key="2">
    <source>
        <dbReference type="Pfam" id="PF13453"/>
    </source>
</evidence>
<name>A0A344LEY7_9PSEU</name>
<dbReference type="EMBL" id="CP015163">
    <property type="protein sequence ID" value="AXB46611.1"/>
    <property type="molecule type" value="Genomic_DNA"/>
</dbReference>
<dbReference type="Pfam" id="PF13453">
    <property type="entry name" value="Zn_ribbon_TFIIB"/>
    <property type="match status" value="1"/>
</dbReference>
<evidence type="ECO:0000313" key="4">
    <source>
        <dbReference type="Proteomes" id="UP000250434"/>
    </source>
</evidence>
<dbReference type="InterPro" id="IPR027392">
    <property type="entry name" value="TF_Znf"/>
</dbReference>
<dbReference type="KEGG" id="aab:A4R43_32665"/>
<dbReference type="RefSeq" id="WP_236808429.1">
    <property type="nucleotide sequence ID" value="NZ_CP015163.1"/>
</dbReference>